<proteinExistence type="predicted"/>
<sequence length="385" mass="42991">MNAVIQVVKHLTPGMVGITAVNIQQFSALRQRRFIVCLEGTMSESLERWPYLKNVIDKLIFLDAESETAANVIRTLVKLFRAYNAGVVHTHQSTALYQAGIAARLAGVKTLIHSEYDNWLEEEPKHPRLLKMALSCMQPVVVTSGGRMNDRLQTSLSGRDITTIPHGVDTQRFQPGNQGLARLRLGLPTGAKIIGTAGRLIPEKRHHLLIHALSHLPENVHLTLAGEGGLARSLHMLAIKLSLSHRVHFMGHVENMSEFYQALDLFCITSEEEDYSVSPLEAQSCGIPAALTDMGACSDVLCPLNGIPLNTDDERTLIYQIHTALLKKPSISPRRYILQHHDVRTMAEAYDALCYQENPPYIDNHQHATNPARQPKYRYTLPNKP</sequence>
<dbReference type="Pfam" id="PF13439">
    <property type="entry name" value="Glyco_transf_4"/>
    <property type="match status" value="1"/>
</dbReference>
<feature type="domain" description="Glycosyltransferase subfamily 4-like N-terminal" evidence="3">
    <location>
        <begin position="35"/>
        <end position="172"/>
    </location>
</feature>
<evidence type="ECO:0000256" key="1">
    <source>
        <dbReference type="SAM" id="MobiDB-lite"/>
    </source>
</evidence>
<reference evidence="4 5" key="1">
    <citation type="submission" date="2020-09" db="EMBL/GenBank/DDBJ databases">
        <title>Photobacterium sp. CAU 1568 isolated from sand of Sido Beach.</title>
        <authorList>
            <person name="Kim W."/>
        </authorList>
    </citation>
    <scope>NUCLEOTIDE SEQUENCE [LARGE SCALE GENOMIC DNA]</scope>
    <source>
        <strain evidence="4 5">CAU 1568</strain>
    </source>
</reference>
<dbReference type="Proteomes" id="UP000649768">
    <property type="component" value="Unassembled WGS sequence"/>
</dbReference>
<evidence type="ECO:0000259" key="2">
    <source>
        <dbReference type="Pfam" id="PF00534"/>
    </source>
</evidence>
<dbReference type="InterPro" id="IPR001296">
    <property type="entry name" value="Glyco_trans_1"/>
</dbReference>
<feature type="domain" description="Glycosyl transferase family 1" evidence="2">
    <location>
        <begin position="185"/>
        <end position="318"/>
    </location>
</feature>
<comment type="caution">
    <text evidence="4">The sequence shown here is derived from an EMBL/GenBank/DDBJ whole genome shotgun (WGS) entry which is preliminary data.</text>
</comment>
<dbReference type="Gene3D" id="3.40.50.2000">
    <property type="entry name" value="Glycogen Phosphorylase B"/>
    <property type="match status" value="2"/>
</dbReference>
<dbReference type="SUPFAM" id="SSF53756">
    <property type="entry name" value="UDP-Glycosyltransferase/glycogen phosphorylase"/>
    <property type="match status" value="1"/>
</dbReference>
<keyword evidence="5" id="KW-1185">Reference proteome</keyword>
<feature type="region of interest" description="Disordered" evidence="1">
    <location>
        <begin position="364"/>
        <end position="385"/>
    </location>
</feature>
<name>A0ABR9BPB3_9GAMM</name>
<protein>
    <submittedName>
        <fullName evidence="4">Glycosyltransferase</fullName>
    </submittedName>
</protein>
<dbReference type="InterPro" id="IPR028098">
    <property type="entry name" value="Glyco_trans_4-like_N"/>
</dbReference>
<dbReference type="PANTHER" id="PTHR12526">
    <property type="entry name" value="GLYCOSYLTRANSFERASE"/>
    <property type="match status" value="1"/>
</dbReference>
<evidence type="ECO:0000259" key="3">
    <source>
        <dbReference type="Pfam" id="PF13439"/>
    </source>
</evidence>
<accession>A0ABR9BPB3</accession>
<evidence type="ECO:0000313" key="4">
    <source>
        <dbReference type="EMBL" id="MBD8514069.1"/>
    </source>
</evidence>
<gene>
    <name evidence="4" type="ORF">IFO68_15420</name>
</gene>
<dbReference type="RefSeq" id="WP_192016726.1">
    <property type="nucleotide sequence ID" value="NZ_JACYTP010000010.1"/>
</dbReference>
<evidence type="ECO:0000313" key="5">
    <source>
        <dbReference type="Proteomes" id="UP000649768"/>
    </source>
</evidence>
<dbReference type="EMBL" id="JACYTP010000010">
    <property type="protein sequence ID" value="MBD8514069.1"/>
    <property type="molecule type" value="Genomic_DNA"/>
</dbReference>
<dbReference type="Pfam" id="PF00534">
    <property type="entry name" value="Glycos_transf_1"/>
    <property type="match status" value="1"/>
</dbReference>
<organism evidence="4 5">
    <name type="scientific">Photobacterium arenosum</name>
    <dbReference type="NCBI Taxonomy" id="2774143"/>
    <lineage>
        <taxon>Bacteria</taxon>
        <taxon>Pseudomonadati</taxon>
        <taxon>Pseudomonadota</taxon>
        <taxon>Gammaproteobacteria</taxon>
        <taxon>Vibrionales</taxon>
        <taxon>Vibrionaceae</taxon>
        <taxon>Photobacterium</taxon>
    </lineage>
</organism>